<dbReference type="SUPFAM" id="SSF53335">
    <property type="entry name" value="S-adenosyl-L-methionine-dependent methyltransferases"/>
    <property type="match status" value="1"/>
</dbReference>
<dbReference type="EMBL" id="QPMM01000012">
    <property type="protein sequence ID" value="RFS19754.1"/>
    <property type="molecule type" value="Genomic_DNA"/>
</dbReference>
<dbReference type="GO" id="GO:0032259">
    <property type="term" value="P:methylation"/>
    <property type="evidence" value="ECO:0007669"/>
    <property type="project" value="UniProtKB-KW"/>
</dbReference>
<evidence type="ECO:0000313" key="1">
    <source>
        <dbReference type="EMBL" id="RFS19754.1"/>
    </source>
</evidence>
<dbReference type="PANTHER" id="PTHR43836">
    <property type="entry name" value="CATECHOL O-METHYLTRANSFERASE 1-RELATED"/>
    <property type="match status" value="1"/>
</dbReference>
<evidence type="ECO:0000313" key="2">
    <source>
        <dbReference type="Proteomes" id="UP000260644"/>
    </source>
</evidence>
<dbReference type="PANTHER" id="PTHR43836:SF2">
    <property type="entry name" value="CATECHOL O-METHYLTRANSFERASE 1-RELATED"/>
    <property type="match status" value="1"/>
</dbReference>
<dbReference type="AlphaFoldDB" id="A0A3E1Y501"/>
<proteinExistence type="predicted"/>
<reference evidence="1 2" key="1">
    <citation type="submission" date="2018-07" db="EMBL/GenBank/DDBJ databases">
        <title>Chitinophaga K2CV101002-2 sp. nov., isolated from a monsoon evergreen broad-leaved forest soil.</title>
        <authorList>
            <person name="Lv Y."/>
        </authorList>
    </citation>
    <scope>NUCLEOTIDE SEQUENCE [LARGE SCALE GENOMIC DNA]</scope>
    <source>
        <strain evidence="1 2">GDMCC 1.1288</strain>
    </source>
</reference>
<dbReference type="CDD" id="cd02440">
    <property type="entry name" value="AdoMet_MTases"/>
    <property type="match status" value="1"/>
</dbReference>
<keyword evidence="1" id="KW-0489">Methyltransferase</keyword>
<keyword evidence="2" id="KW-1185">Reference proteome</keyword>
<protein>
    <submittedName>
        <fullName evidence="1">Class I SAM-dependent methyltransferase</fullName>
    </submittedName>
</protein>
<name>A0A3E1Y501_9BACT</name>
<keyword evidence="1" id="KW-0808">Transferase</keyword>
<dbReference type="RefSeq" id="WP_116977942.1">
    <property type="nucleotide sequence ID" value="NZ_QPMM01000012.1"/>
</dbReference>
<sequence length="265" mass="30639">MGLAQQYQLAGKYLKYYFTAGNRHDVHSPFVFSLIEEVLRDKKQYPAFKEIEQLRQQLLKSDETLIVTDLGAGSIVSAGNERKVKDITRYAAKQPKFGQLFFRLIQYLQPKRILELGTSMGLSTAYMAKAAPQAQVTTIEGCPNIAARAAKNFQALNIHNITQVTGNFDTVLPEVLKQIQLADWVYIDGNHRKEPTVSYFLQCLQYVDEYSVLIFDDIHWTPDMEEAWHTIQQHPQVTYTIDLFFIGLVFFRKDFKVKQHFTLKY</sequence>
<accession>A0A3E1Y501</accession>
<dbReference type="InterPro" id="IPR029063">
    <property type="entry name" value="SAM-dependent_MTases_sf"/>
</dbReference>
<comment type="caution">
    <text evidence="1">The sequence shown here is derived from an EMBL/GenBank/DDBJ whole genome shotgun (WGS) entry which is preliminary data.</text>
</comment>
<dbReference type="OrthoDB" id="5464618at2"/>
<dbReference type="Gene3D" id="3.40.50.150">
    <property type="entry name" value="Vaccinia Virus protein VP39"/>
    <property type="match status" value="1"/>
</dbReference>
<dbReference type="Pfam" id="PF13578">
    <property type="entry name" value="Methyltransf_24"/>
    <property type="match status" value="1"/>
</dbReference>
<gene>
    <name evidence="1" type="ORF">DVR12_21910</name>
</gene>
<dbReference type="GO" id="GO:0008171">
    <property type="term" value="F:O-methyltransferase activity"/>
    <property type="evidence" value="ECO:0007669"/>
    <property type="project" value="TreeGrafter"/>
</dbReference>
<organism evidence="1 2">
    <name type="scientific">Chitinophaga silvatica</name>
    <dbReference type="NCBI Taxonomy" id="2282649"/>
    <lineage>
        <taxon>Bacteria</taxon>
        <taxon>Pseudomonadati</taxon>
        <taxon>Bacteroidota</taxon>
        <taxon>Chitinophagia</taxon>
        <taxon>Chitinophagales</taxon>
        <taxon>Chitinophagaceae</taxon>
        <taxon>Chitinophaga</taxon>
    </lineage>
</organism>
<dbReference type="Proteomes" id="UP000260644">
    <property type="component" value="Unassembled WGS sequence"/>
</dbReference>